<comment type="caution">
    <text evidence="2">The sequence shown here is derived from an EMBL/GenBank/DDBJ whole genome shotgun (WGS) entry which is preliminary data.</text>
</comment>
<dbReference type="Pfam" id="PF09362">
    <property type="entry name" value="DUF1996"/>
    <property type="match status" value="1"/>
</dbReference>
<feature type="domain" description="DUF1996" evidence="1">
    <location>
        <begin position="93"/>
        <end position="310"/>
    </location>
</feature>
<proteinExistence type="predicted"/>
<evidence type="ECO:0000259" key="1">
    <source>
        <dbReference type="Pfam" id="PF09362"/>
    </source>
</evidence>
<evidence type="ECO:0000313" key="2">
    <source>
        <dbReference type="EMBL" id="MBB5159184.1"/>
    </source>
</evidence>
<sequence length="328" mass="35324">MFTSRLASRNVRSWRLVALVLPVVLAAAVGAGYYEGRSEHDGGPADSDFVDIADVSPNPPKILAGPNASTGVVLASCGRNENAHRNEDNVVATPGMKGAAHHMHDYVGNVSTDAFSTDQSLAAANTTCTNGDKSTYYWPVLRLLDDDPAADVAAGSPHNRGTIVQPASVLVSFRGNPSSKVIPMPRFLRGVTGDAKARTAGLTNATRVQWSCSGTLDRRTNRYPRCPNGQQVVRIFDFPSCWDGRRNDSPDHRDHLTFPAANGVCPTDTFPVPQLHLEISYQVPVDAPYAIDTFPDQARSPITDHADFINVMTDDQMAQVANTLNRGG</sequence>
<keyword evidence="3" id="KW-1185">Reference proteome</keyword>
<evidence type="ECO:0000313" key="3">
    <source>
        <dbReference type="Proteomes" id="UP000584374"/>
    </source>
</evidence>
<organism evidence="2 3">
    <name type="scientific">Saccharopolyspora phatthalungensis</name>
    <dbReference type="NCBI Taxonomy" id="664693"/>
    <lineage>
        <taxon>Bacteria</taxon>
        <taxon>Bacillati</taxon>
        <taxon>Actinomycetota</taxon>
        <taxon>Actinomycetes</taxon>
        <taxon>Pseudonocardiales</taxon>
        <taxon>Pseudonocardiaceae</taxon>
        <taxon>Saccharopolyspora</taxon>
    </lineage>
</organism>
<dbReference type="Proteomes" id="UP000584374">
    <property type="component" value="Unassembled WGS sequence"/>
</dbReference>
<dbReference type="AlphaFoldDB" id="A0A840QEF0"/>
<dbReference type="PANTHER" id="PTHR43662:SF3">
    <property type="entry name" value="DOMAIN PROTEIN, PUTATIVE (AFU_ORTHOLOGUE AFUA_6G11970)-RELATED"/>
    <property type="match status" value="1"/>
</dbReference>
<accession>A0A840QEF0</accession>
<name>A0A840QEF0_9PSEU</name>
<reference evidence="2 3" key="1">
    <citation type="submission" date="2020-08" db="EMBL/GenBank/DDBJ databases">
        <title>Sequencing the genomes of 1000 actinobacteria strains.</title>
        <authorList>
            <person name="Klenk H.-P."/>
        </authorList>
    </citation>
    <scope>NUCLEOTIDE SEQUENCE [LARGE SCALE GENOMIC DNA]</scope>
    <source>
        <strain evidence="2 3">DSM 45584</strain>
    </source>
</reference>
<gene>
    <name evidence="2" type="ORF">BJ970_006783</name>
</gene>
<dbReference type="PANTHER" id="PTHR43662">
    <property type="match status" value="1"/>
</dbReference>
<dbReference type="InterPro" id="IPR018535">
    <property type="entry name" value="DUF1996"/>
</dbReference>
<protein>
    <recommendedName>
        <fullName evidence="1">DUF1996 domain-containing protein</fullName>
    </recommendedName>
</protein>
<dbReference type="EMBL" id="JACHIW010000002">
    <property type="protein sequence ID" value="MBB5159184.1"/>
    <property type="molecule type" value="Genomic_DNA"/>
</dbReference>